<protein>
    <submittedName>
        <fullName evidence="1">Putative secreted protein</fullName>
    </submittedName>
</protein>
<name>A0A147BLM5_IXORI</name>
<sequence>CAAGSPTPTPAAAAACNSGAAAAAVGSGARQVGGRMALLERSLTEENEMRMAFAQQEHALRCNFLEQDHRDTLGKRAAQSCPVTAHVDDFVQLLH</sequence>
<dbReference type="AlphaFoldDB" id="A0A147BLM5"/>
<proteinExistence type="predicted"/>
<reference evidence="1" key="1">
    <citation type="journal article" date="2018" name="PLoS Negl. Trop. Dis.">
        <title>Sialome diversity of ticks revealed by RNAseq of single tick salivary glands.</title>
        <authorList>
            <person name="Perner J."/>
            <person name="Kropackova S."/>
            <person name="Kopacek P."/>
            <person name="Ribeiro J.M."/>
        </authorList>
    </citation>
    <scope>NUCLEOTIDE SEQUENCE</scope>
    <source>
        <strain evidence="1">Siblings of single egg batch collected in Ceske Budejovice</strain>
        <tissue evidence="1">Salivary glands</tissue>
    </source>
</reference>
<evidence type="ECO:0000313" key="1">
    <source>
        <dbReference type="EMBL" id="JAR91693.1"/>
    </source>
</evidence>
<feature type="non-terminal residue" evidence="1">
    <location>
        <position position="1"/>
    </location>
</feature>
<dbReference type="EMBL" id="GEGO01003711">
    <property type="protein sequence ID" value="JAR91693.1"/>
    <property type="molecule type" value="Transcribed_RNA"/>
</dbReference>
<accession>A0A147BLM5</accession>
<organism evidence="1">
    <name type="scientific">Ixodes ricinus</name>
    <name type="common">Common tick</name>
    <name type="synonym">Acarus ricinus</name>
    <dbReference type="NCBI Taxonomy" id="34613"/>
    <lineage>
        <taxon>Eukaryota</taxon>
        <taxon>Metazoa</taxon>
        <taxon>Ecdysozoa</taxon>
        <taxon>Arthropoda</taxon>
        <taxon>Chelicerata</taxon>
        <taxon>Arachnida</taxon>
        <taxon>Acari</taxon>
        <taxon>Parasitiformes</taxon>
        <taxon>Ixodida</taxon>
        <taxon>Ixodoidea</taxon>
        <taxon>Ixodidae</taxon>
        <taxon>Ixodinae</taxon>
        <taxon>Ixodes</taxon>
    </lineage>
</organism>